<evidence type="ECO:0000313" key="10">
    <source>
        <dbReference type="EMBL" id="MBU3844887.1"/>
    </source>
</evidence>
<comment type="similarity">
    <text evidence="2">Belongs to the binding-protein-dependent transport system permease family. CysTW subfamily.</text>
</comment>
<dbReference type="PANTHER" id="PTHR30450:SF1">
    <property type="entry name" value="D-METHIONINE TRANSPORT SYSTEM PERMEASE PROTEIN METI-RELATED"/>
    <property type="match status" value="1"/>
</dbReference>
<evidence type="ECO:0000259" key="9">
    <source>
        <dbReference type="PROSITE" id="PS50928"/>
    </source>
</evidence>
<reference evidence="10" key="1">
    <citation type="journal article" date="2021" name="PeerJ">
        <title>Extensive microbial diversity within the chicken gut microbiome revealed by metagenomics and culture.</title>
        <authorList>
            <person name="Gilroy R."/>
            <person name="Ravi A."/>
            <person name="Getino M."/>
            <person name="Pursley I."/>
            <person name="Horton D.L."/>
            <person name="Alikhan N.F."/>
            <person name="Baker D."/>
            <person name="Gharbi K."/>
            <person name="Hall N."/>
            <person name="Watson M."/>
            <person name="Adriaenssens E.M."/>
            <person name="Foster-Nyarko E."/>
            <person name="Jarju S."/>
            <person name="Secka A."/>
            <person name="Antonio M."/>
            <person name="Oren A."/>
            <person name="Chaudhuri R.R."/>
            <person name="La Ragione R."/>
            <person name="Hildebrand F."/>
            <person name="Pallen M.J."/>
        </authorList>
    </citation>
    <scope>NUCLEOTIDE SEQUENCE</scope>
    <source>
        <strain evidence="10">378</strain>
    </source>
</reference>
<feature type="transmembrane region" description="Helical" evidence="8">
    <location>
        <begin position="20"/>
        <end position="44"/>
    </location>
</feature>
<dbReference type="Gene3D" id="1.10.3720.10">
    <property type="entry name" value="MetI-like"/>
    <property type="match status" value="1"/>
</dbReference>
<dbReference type="InterPro" id="IPR000515">
    <property type="entry name" value="MetI-like"/>
</dbReference>
<dbReference type="PROSITE" id="PS50928">
    <property type="entry name" value="ABC_TM1"/>
    <property type="match status" value="1"/>
</dbReference>
<dbReference type="EMBL" id="JAHLFE010000176">
    <property type="protein sequence ID" value="MBU3844887.1"/>
    <property type="molecule type" value="Genomic_DNA"/>
</dbReference>
<dbReference type="FunFam" id="1.10.3720.10:FF:000002">
    <property type="entry name" value="D-methionine ABC transporter permease MetI"/>
    <property type="match status" value="1"/>
</dbReference>
<evidence type="ECO:0000313" key="11">
    <source>
        <dbReference type="Proteomes" id="UP000733611"/>
    </source>
</evidence>
<dbReference type="PANTHER" id="PTHR30450">
    <property type="entry name" value="ABC TRANSPORTER PERMEASE"/>
    <property type="match status" value="1"/>
</dbReference>
<keyword evidence="6 8" id="KW-1133">Transmembrane helix</keyword>
<organism evidence="10 11">
    <name type="scientific">Candidatus Anaerobiospirillum pullicola</name>
    <dbReference type="NCBI Taxonomy" id="2838451"/>
    <lineage>
        <taxon>Bacteria</taxon>
        <taxon>Pseudomonadati</taxon>
        <taxon>Pseudomonadota</taxon>
        <taxon>Gammaproteobacteria</taxon>
        <taxon>Aeromonadales</taxon>
        <taxon>Succinivibrionaceae</taxon>
        <taxon>Anaerobiospirillum</taxon>
    </lineage>
</organism>
<evidence type="ECO:0000256" key="1">
    <source>
        <dbReference type="ARBA" id="ARBA00004651"/>
    </source>
</evidence>
<dbReference type="GO" id="GO:0005886">
    <property type="term" value="C:plasma membrane"/>
    <property type="evidence" value="ECO:0007669"/>
    <property type="project" value="UniProtKB-SubCell"/>
</dbReference>
<dbReference type="GO" id="GO:0048473">
    <property type="term" value="P:D-methionine transmembrane transport"/>
    <property type="evidence" value="ECO:0007669"/>
    <property type="project" value="TreeGrafter"/>
</dbReference>
<evidence type="ECO:0000256" key="2">
    <source>
        <dbReference type="ARBA" id="ARBA00007069"/>
    </source>
</evidence>
<protein>
    <submittedName>
        <fullName evidence="10">ABC transporter permease</fullName>
    </submittedName>
</protein>
<dbReference type="AlphaFoldDB" id="A0A948WZT3"/>
<feature type="domain" description="ABC transmembrane type-1" evidence="9">
    <location>
        <begin position="17"/>
        <end position="211"/>
    </location>
</feature>
<dbReference type="InterPro" id="IPR035906">
    <property type="entry name" value="MetI-like_sf"/>
</dbReference>
<sequence length="220" mass="23644">MWASTLTILEREFGKASYETAIMLGISLLLGLIFGLIFGLLLYLSAHESFLNSRKLNVVLGYIVNIVRSIPFIILVVFTLPLTFAITGTKIGPVAAAVPLSICAIAFYARLVEGSLKEVDAGVIEAAIASGASKGLIVREVLLKEAAPGLIRGFTVTFISLIGFSAMSGMVGGGGIGNIAIQYGYYRYETGVMLFTIVVLVLFVQLVQWLGDLWAHRLSH</sequence>
<keyword evidence="7 8" id="KW-0472">Membrane</keyword>
<evidence type="ECO:0000256" key="3">
    <source>
        <dbReference type="ARBA" id="ARBA00022448"/>
    </source>
</evidence>
<reference evidence="10" key="2">
    <citation type="submission" date="2021-04" db="EMBL/GenBank/DDBJ databases">
        <authorList>
            <person name="Gilroy R."/>
        </authorList>
    </citation>
    <scope>NUCLEOTIDE SEQUENCE</scope>
    <source>
        <strain evidence="10">378</strain>
    </source>
</reference>
<dbReference type="InterPro" id="IPR051322">
    <property type="entry name" value="AA_ABC_Transporter_Permease"/>
</dbReference>
<dbReference type="Pfam" id="PF00528">
    <property type="entry name" value="BPD_transp_1"/>
    <property type="match status" value="1"/>
</dbReference>
<dbReference type="CDD" id="cd06261">
    <property type="entry name" value="TM_PBP2"/>
    <property type="match status" value="1"/>
</dbReference>
<feature type="transmembrane region" description="Helical" evidence="8">
    <location>
        <begin position="149"/>
        <end position="171"/>
    </location>
</feature>
<dbReference type="SUPFAM" id="SSF161098">
    <property type="entry name" value="MetI-like"/>
    <property type="match status" value="1"/>
</dbReference>
<comment type="subcellular location">
    <subcellularLocation>
        <location evidence="1 8">Cell membrane</location>
        <topology evidence="1 8">Multi-pass membrane protein</topology>
    </subcellularLocation>
</comment>
<comment type="caution">
    <text evidence="10">The sequence shown here is derived from an EMBL/GenBank/DDBJ whole genome shotgun (WGS) entry which is preliminary data.</text>
</comment>
<evidence type="ECO:0000256" key="8">
    <source>
        <dbReference type="RuleBase" id="RU363032"/>
    </source>
</evidence>
<name>A0A948WZT3_9GAMM</name>
<evidence type="ECO:0000256" key="7">
    <source>
        <dbReference type="ARBA" id="ARBA00023136"/>
    </source>
</evidence>
<evidence type="ECO:0000256" key="6">
    <source>
        <dbReference type="ARBA" id="ARBA00022989"/>
    </source>
</evidence>
<feature type="transmembrane region" description="Helical" evidence="8">
    <location>
        <begin position="191"/>
        <end position="211"/>
    </location>
</feature>
<keyword evidence="5 8" id="KW-0812">Transmembrane</keyword>
<keyword evidence="4" id="KW-1003">Cell membrane</keyword>
<gene>
    <name evidence="10" type="ORF">H9847_08520</name>
</gene>
<accession>A0A948WZT3</accession>
<feature type="transmembrane region" description="Helical" evidence="8">
    <location>
        <begin position="56"/>
        <end position="79"/>
    </location>
</feature>
<evidence type="ECO:0000256" key="5">
    <source>
        <dbReference type="ARBA" id="ARBA00022692"/>
    </source>
</evidence>
<keyword evidence="3 8" id="KW-0813">Transport</keyword>
<evidence type="ECO:0000256" key="4">
    <source>
        <dbReference type="ARBA" id="ARBA00022475"/>
    </source>
</evidence>
<dbReference type="Proteomes" id="UP000733611">
    <property type="component" value="Unassembled WGS sequence"/>
</dbReference>
<proteinExistence type="inferred from homology"/>
<feature type="transmembrane region" description="Helical" evidence="8">
    <location>
        <begin position="91"/>
        <end position="109"/>
    </location>
</feature>